<dbReference type="GO" id="GO:0005509">
    <property type="term" value="F:calcium ion binding"/>
    <property type="evidence" value="ECO:0007669"/>
    <property type="project" value="InterPro"/>
</dbReference>
<dbReference type="CDD" id="cd00051">
    <property type="entry name" value="EFh"/>
    <property type="match status" value="1"/>
</dbReference>
<dbReference type="InterPro" id="IPR002048">
    <property type="entry name" value="EF_hand_dom"/>
</dbReference>
<keyword evidence="4" id="KW-1185">Reference proteome</keyword>
<feature type="domain" description="EF-hand" evidence="2">
    <location>
        <begin position="52"/>
        <end position="83"/>
    </location>
</feature>
<dbReference type="Pfam" id="PF13499">
    <property type="entry name" value="EF-hand_7"/>
    <property type="match status" value="1"/>
</dbReference>
<dbReference type="OrthoDB" id="26525at2759"/>
<dbReference type="InterPro" id="IPR011992">
    <property type="entry name" value="EF-hand-dom_pair"/>
</dbReference>
<accession>A0A067L2N0</accession>
<dbReference type="STRING" id="180498.A0A067L2N0"/>
<gene>
    <name evidence="3" type="ORF">JCGZ_04284</name>
</gene>
<feature type="domain" description="EF-hand" evidence="2">
    <location>
        <begin position="12"/>
        <end position="47"/>
    </location>
</feature>
<dbReference type="SMART" id="SM00054">
    <property type="entry name" value="EFh"/>
    <property type="match status" value="2"/>
</dbReference>
<organism evidence="3 4">
    <name type="scientific">Jatropha curcas</name>
    <name type="common">Barbados nut</name>
    <dbReference type="NCBI Taxonomy" id="180498"/>
    <lineage>
        <taxon>Eukaryota</taxon>
        <taxon>Viridiplantae</taxon>
        <taxon>Streptophyta</taxon>
        <taxon>Embryophyta</taxon>
        <taxon>Tracheophyta</taxon>
        <taxon>Spermatophyta</taxon>
        <taxon>Magnoliopsida</taxon>
        <taxon>eudicotyledons</taxon>
        <taxon>Gunneridae</taxon>
        <taxon>Pentapetalae</taxon>
        <taxon>rosids</taxon>
        <taxon>fabids</taxon>
        <taxon>Malpighiales</taxon>
        <taxon>Euphorbiaceae</taxon>
        <taxon>Crotonoideae</taxon>
        <taxon>Jatropheae</taxon>
        <taxon>Jatropha</taxon>
    </lineage>
</organism>
<proteinExistence type="predicted"/>
<sequence>MGCSEKGSPCALNEEQLRKLFQQLDLNGDKYLSKEELKQAFNKVGAAFPGYRARRALKNVDTSGDGYVDMDEFDNLIDYVLKKGYTLT</sequence>
<dbReference type="Proteomes" id="UP000027138">
    <property type="component" value="Unassembled WGS sequence"/>
</dbReference>
<protein>
    <recommendedName>
        <fullName evidence="2">EF-hand domain-containing protein</fullName>
    </recommendedName>
</protein>
<evidence type="ECO:0000256" key="1">
    <source>
        <dbReference type="ARBA" id="ARBA00022837"/>
    </source>
</evidence>
<dbReference type="PROSITE" id="PS50222">
    <property type="entry name" value="EF_HAND_2"/>
    <property type="match status" value="2"/>
</dbReference>
<evidence type="ECO:0000313" key="4">
    <source>
        <dbReference type="Proteomes" id="UP000027138"/>
    </source>
</evidence>
<dbReference type="PROSITE" id="PS00018">
    <property type="entry name" value="EF_HAND_1"/>
    <property type="match status" value="2"/>
</dbReference>
<name>A0A067L2N0_JATCU</name>
<keyword evidence="1" id="KW-0106">Calcium</keyword>
<dbReference type="Gene3D" id="1.10.238.10">
    <property type="entry name" value="EF-hand"/>
    <property type="match status" value="1"/>
</dbReference>
<evidence type="ECO:0000313" key="3">
    <source>
        <dbReference type="EMBL" id="KDP38359.1"/>
    </source>
</evidence>
<reference evidence="3 4" key="1">
    <citation type="journal article" date="2014" name="PLoS ONE">
        <title>Global Analysis of Gene Expression Profiles in Physic Nut (Jatropha curcas L.) Seedlings Exposed to Salt Stress.</title>
        <authorList>
            <person name="Zhang L."/>
            <person name="Zhang C."/>
            <person name="Wu P."/>
            <person name="Chen Y."/>
            <person name="Li M."/>
            <person name="Jiang H."/>
            <person name="Wu G."/>
        </authorList>
    </citation>
    <scope>NUCLEOTIDE SEQUENCE [LARGE SCALE GENOMIC DNA]</scope>
    <source>
        <strain evidence="4">cv. GZQX0401</strain>
        <tissue evidence="3">Young leaves</tissue>
    </source>
</reference>
<dbReference type="SUPFAM" id="SSF47473">
    <property type="entry name" value="EF-hand"/>
    <property type="match status" value="1"/>
</dbReference>
<evidence type="ECO:0000259" key="2">
    <source>
        <dbReference type="PROSITE" id="PS50222"/>
    </source>
</evidence>
<dbReference type="AlphaFoldDB" id="A0A067L2N0"/>
<dbReference type="EMBL" id="KK914362">
    <property type="protein sequence ID" value="KDP38359.1"/>
    <property type="molecule type" value="Genomic_DNA"/>
</dbReference>
<dbReference type="InterPro" id="IPR018247">
    <property type="entry name" value="EF_Hand_1_Ca_BS"/>
</dbReference>